<accession>A0ABU8HF07</accession>
<feature type="domain" description="DUF4064" evidence="2">
    <location>
        <begin position="2"/>
        <end position="112"/>
    </location>
</feature>
<dbReference type="EMBL" id="JBBAXC010000009">
    <property type="protein sequence ID" value="MEI5907753.1"/>
    <property type="molecule type" value="Genomic_DNA"/>
</dbReference>
<dbReference type="InterPro" id="IPR025273">
    <property type="entry name" value="DUF4064"/>
</dbReference>
<evidence type="ECO:0000256" key="1">
    <source>
        <dbReference type="SAM" id="Phobius"/>
    </source>
</evidence>
<dbReference type="RefSeq" id="WP_336587197.1">
    <property type="nucleotide sequence ID" value="NZ_JBBAXC010000009.1"/>
</dbReference>
<keyword evidence="1" id="KW-1133">Transmembrane helix</keyword>
<evidence type="ECO:0000313" key="4">
    <source>
        <dbReference type="Proteomes" id="UP001312865"/>
    </source>
</evidence>
<sequence length="145" mass="15431">MKRTAEIILSVIGVIISALLSLFVGGFTALFSNDKVRREMEAELAANPDFAASDIVVVMDFIDLATNVGWFAVAGGVIGIVLGAVAIFSLKGNKNPKLAGILLIIAAVLVGVMAFFFFGWIPALFFLIAGIVSLVRKSRKTEEVI</sequence>
<evidence type="ECO:0000313" key="3">
    <source>
        <dbReference type="EMBL" id="MEI5907753.1"/>
    </source>
</evidence>
<name>A0ABU8HF07_9BACI</name>
<feature type="transmembrane region" description="Helical" evidence="1">
    <location>
        <begin position="68"/>
        <end position="90"/>
    </location>
</feature>
<keyword evidence="1" id="KW-0812">Transmembrane</keyword>
<evidence type="ECO:0000259" key="2">
    <source>
        <dbReference type="Pfam" id="PF13273"/>
    </source>
</evidence>
<comment type="caution">
    <text evidence="3">The sequence shown here is derived from an EMBL/GenBank/DDBJ whole genome shotgun (WGS) entry which is preliminary data.</text>
</comment>
<dbReference type="Proteomes" id="UP001312865">
    <property type="component" value="Unassembled WGS sequence"/>
</dbReference>
<proteinExistence type="predicted"/>
<organism evidence="3 4">
    <name type="scientific">Bacillus spongiae</name>
    <dbReference type="NCBI Taxonomy" id="2683610"/>
    <lineage>
        <taxon>Bacteria</taxon>
        <taxon>Bacillati</taxon>
        <taxon>Bacillota</taxon>
        <taxon>Bacilli</taxon>
        <taxon>Bacillales</taxon>
        <taxon>Bacillaceae</taxon>
        <taxon>Bacillus</taxon>
    </lineage>
</organism>
<feature type="transmembrane region" description="Helical" evidence="1">
    <location>
        <begin position="7"/>
        <end position="31"/>
    </location>
</feature>
<keyword evidence="4" id="KW-1185">Reference proteome</keyword>
<dbReference type="Pfam" id="PF13273">
    <property type="entry name" value="DUF4064"/>
    <property type="match status" value="1"/>
</dbReference>
<protein>
    <submittedName>
        <fullName evidence="3">DUF4064 domain-containing protein</fullName>
    </submittedName>
</protein>
<keyword evidence="1" id="KW-0472">Membrane</keyword>
<gene>
    <name evidence="3" type="ORF">WAK64_11885</name>
</gene>
<reference evidence="3 4" key="1">
    <citation type="journal article" date="2018" name="J. Microbiol.">
        <title>Bacillus spongiae sp. nov., isolated from sponge of Jeju Island.</title>
        <authorList>
            <person name="Lee G.E."/>
            <person name="Im W.T."/>
            <person name="Park J.S."/>
        </authorList>
    </citation>
    <scope>NUCLEOTIDE SEQUENCE [LARGE SCALE GENOMIC DNA]</scope>
    <source>
        <strain evidence="3 4">135PIL107-10</strain>
    </source>
</reference>
<feature type="transmembrane region" description="Helical" evidence="1">
    <location>
        <begin position="102"/>
        <end position="135"/>
    </location>
</feature>